<dbReference type="InterPro" id="IPR015855">
    <property type="entry name" value="ABC_transpr_MalK-like"/>
</dbReference>
<dbReference type="GO" id="GO:0055052">
    <property type="term" value="C:ATP-binding cassette (ABC) transporter complex, substrate-binding subunit-containing"/>
    <property type="evidence" value="ECO:0007669"/>
    <property type="project" value="TreeGrafter"/>
</dbReference>
<dbReference type="InterPro" id="IPR008995">
    <property type="entry name" value="Mo/tungstate-bd_C_term_dom"/>
</dbReference>
<sequence>MANVSLRNIDIAYGPVTIVKSLQMEIADGEFTVLVGPSGCGKSTILRLIAGLEPHSGGDIFIDENNVSAANPADRNVAMVFQNYALYPNMTVFENISFGMKIRKIDATEIDHAVREVAKMVGLTDHLHKRPGRLSGGQRQRVALARAIVRHPKVFLFDEPLSNLDAEFRASIRLELRQLHKKLGATMIYVTHDQVEAMTMGDKIAVLAPIAVKGTHNLMQYDTPEVIYSKPTNLFVARFIGSPKMNTFEAESSGQATIRIGDQDIAVKVKRPLPSKVIVGIRPEHVVVGAHAEGPTITGRVAVTENLGHERLVFTETKIGPITQRASDQTVCPTAGDELELTLLRHRLHFFDAVTEERIEMVSDAP</sequence>
<dbReference type="InterPro" id="IPR003439">
    <property type="entry name" value="ABC_transporter-like_ATP-bd"/>
</dbReference>
<keyword evidence="3" id="KW-0813">Transport</keyword>
<name>A0A838BEH0_9HYPH</name>
<evidence type="ECO:0000256" key="4">
    <source>
        <dbReference type="ARBA" id="ARBA00022475"/>
    </source>
</evidence>
<evidence type="ECO:0000256" key="5">
    <source>
        <dbReference type="ARBA" id="ARBA00022741"/>
    </source>
</evidence>
<dbReference type="Gene3D" id="3.40.50.300">
    <property type="entry name" value="P-loop containing nucleotide triphosphate hydrolases"/>
    <property type="match status" value="1"/>
</dbReference>
<dbReference type="InterPro" id="IPR047641">
    <property type="entry name" value="ABC_transpr_MalK/UgpC-like"/>
</dbReference>
<dbReference type="InterPro" id="IPR013611">
    <property type="entry name" value="Transp-assoc_OB_typ2"/>
</dbReference>
<dbReference type="AlphaFoldDB" id="A0A838BEH0"/>
<keyword evidence="8" id="KW-0472">Membrane</keyword>
<evidence type="ECO:0000256" key="2">
    <source>
        <dbReference type="ARBA" id="ARBA00005417"/>
    </source>
</evidence>
<comment type="subcellular location">
    <subcellularLocation>
        <location evidence="1">Cell inner membrane</location>
        <topology evidence="1">Peripheral membrane protein</topology>
    </subcellularLocation>
</comment>
<dbReference type="PANTHER" id="PTHR43875">
    <property type="entry name" value="MALTODEXTRIN IMPORT ATP-BINDING PROTEIN MSMX"/>
    <property type="match status" value="1"/>
</dbReference>
<dbReference type="Pfam" id="PF00005">
    <property type="entry name" value="ABC_tran"/>
    <property type="match status" value="1"/>
</dbReference>
<dbReference type="SUPFAM" id="SSF52540">
    <property type="entry name" value="P-loop containing nucleoside triphosphate hydrolases"/>
    <property type="match status" value="1"/>
</dbReference>
<gene>
    <name evidence="10" type="ORF">H0241_31395</name>
</gene>
<dbReference type="InterPro" id="IPR027417">
    <property type="entry name" value="P-loop_NTPase"/>
</dbReference>
<dbReference type="EMBL" id="JACDTY010000026">
    <property type="protein sequence ID" value="MBA1144712.1"/>
    <property type="molecule type" value="Genomic_DNA"/>
</dbReference>
<dbReference type="InterPro" id="IPR003593">
    <property type="entry name" value="AAA+_ATPase"/>
</dbReference>
<evidence type="ECO:0000313" key="10">
    <source>
        <dbReference type="EMBL" id="MBA1144712.1"/>
    </source>
</evidence>
<dbReference type="Pfam" id="PF08402">
    <property type="entry name" value="TOBE_2"/>
    <property type="match status" value="1"/>
</dbReference>
<keyword evidence="11" id="KW-1185">Reference proteome</keyword>
<dbReference type="InterPro" id="IPR017871">
    <property type="entry name" value="ABC_transporter-like_CS"/>
</dbReference>
<dbReference type="CDD" id="cd03301">
    <property type="entry name" value="ABC_MalK_N"/>
    <property type="match status" value="1"/>
</dbReference>
<comment type="caution">
    <text evidence="10">The sequence shown here is derived from an EMBL/GenBank/DDBJ whole genome shotgun (WGS) entry which is preliminary data.</text>
</comment>
<dbReference type="GO" id="GO:0005524">
    <property type="term" value="F:ATP binding"/>
    <property type="evidence" value="ECO:0007669"/>
    <property type="project" value="UniProtKB-KW"/>
</dbReference>
<dbReference type="InterPro" id="IPR012340">
    <property type="entry name" value="NA-bd_OB-fold"/>
</dbReference>
<dbReference type="PANTHER" id="PTHR43875:SF15">
    <property type="entry name" value="TREHALOSE IMPORT ATP-BINDING PROTEIN SUGC"/>
    <property type="match status" value="1"/>
</dbReference>
<keyword evidence="4" id="KW-1003">Cell membrane</keyword>
<reference evidence="10 11" key="1">
    <citation type="submission" date="2020-07" db="EMBL/GenBank/DDBJ databases">
        <title>Definition of the novel symbiovar canariense within Mesorhizobium novociceri, a new species of genus Mesorhizobium nodulating Cicer canariense in the Caldera de Taburiente National Park (La Palma, Canary Islands).</title>
        <authorList>
            <person name="Leon-Barrios M."/>
            <person name="Perez-Yepez J."/>
            <person name="Flores-Felix J.D."/>
            <person name="Ramirez-Baena M.H."/>
            <person name="Pulido-Suarez L."/>
            <person name="Igual J.M."/>
            <person name="Velazquez E."/>
            <person name="Peix A."/>
        </authorList>
    </citation>
    <scope>NUCLEOTIDE SEQUENCE [LARGE SCALE GENOMIC DNA]</scope>
    <source>
        <strain evidence="10 11">CCANP35</strain>
    </source>
</reference>
<dbReference type="GO" id="GO:0140359">
    <property type="term" value="F:ABC-type transporter activity"/>
    <property type="evidence" value="ECO:0007669"/>
    <property type="project" value="InterPro"/>
</dbReference>
<dbReference type="GO" id="GO:0008643">
    <property type="term" value="P:carbohydrate transport"/>
    <property type="evidence" value="ECO:0007669"/>
    <property type="project" value="InterPro"/>
</dbReference>
<dbReference type="Proteomes" id="UP000558284">
    <property type="component" value="Unassembled WGS sequence"/>
</dbReference>
<accession>A0A838BEH0</accession>
<proteinExistence type="inferred from homology"/>
<keyword evidence="6 10" id="KW-0067">ATP-binding</keyword>
<dbReference type="Gene3D" id="2.40.50.100">
    <property type="match status" value="1"/>
</dbReference>
<dbReference type="SUPFAM" id="SSF50331">
    <property type="entry name" value="MOP-like"/>
    <property type="match status" value="1"/>
</dbReference>
<dbReference type="FunFam" id="3.40.50.300:FF:000042">
    <property type="entry name" value="Maltose/maltodextrin ABC transporter, ATP-binding protein"/>
    <property type="match status" value="1"/>
</dbReference>
<evidence type="ECO:0000256" key="1">
    <source>
        <dbReference type="ARBA" id="ARBA00004417"/>
    </source>
</evidence>
<evidence type="ECO:0000259" key="9">
    <source>
        <dbReference type="PROSITE" id="PS50893"/>
    </source>
</evidence>
<dbReference type="PROSITE" id="PS00211">
    <property type="entry name" value="ABC_TRANSPORTER_1"/>
    <property type="match status" value="1"/>
</dbReference>
<dbReference type="GO" id="GO:0016887">
    <property type="term" value="F:ATP hydrolysis activity"/>
    <property type="evidence" value="ECO:0007669"/>
    <property type="project" value="InterPro"/>
</dbReference>
<feature type="domain" description="ABC transporter" evidence="9">
    <location>
        <begin position="4"/>
        <end position="234"/>
    </location>
</feature>
<evidence type="ECO:0000256" key="7">
    <source>
        <dbReference type="ARBA" id="ARBA00022967"/>
    </source>
</evidence>
<comment type="similarity">
    <text evidence="2">Belongs to the ABC transporter superfamily.</text>
</comment>
<evidence type="ECO:0000313" key="11">
    <source>
        <dbReference type="Proteomes" id="UP000558284"/>
    </source>
</evidence>
<keyword evidence="5" id="KW-0547">Nucleotide-binding</keyword>
<evidence type="ECO:0000256" key="6">
    <source>
        <dbReference type="ARBA" id="ARBA00022840"/>
    </source>
</evidence>
<dbReference type="Gene3D" id="2.40.50.140">
    <property type="entry name" value="Nucleic acid-binding proteins"/>
    <property type="match status" value="1"/>
</dbReference>
<evidence type="ECO:0000256" key="8">
    <source>
        <dbReference type="ARBA" id="ARBA00023136"/>
    </source>
</evidence>
<protein>
    <submittedName>
        <fullName evidence="10">ABC transporter ATP-binding protein</fullName>
    </submittedName>
</protein>
<organism evidence="10 11">
    <name type="scientific">Mesorhizobium neociceri</name>
    <dbReference type="NCBI Taxonomy" id="1307853"/>
    <lineage>
        <taxon>Bacteria</taxon>
        <taxon>Pseudomonadati</taxon>
        <taxon>Pseudomonadota</taxon>
        <taxon>Alphaproteobacteria</taxon>
        <taxon>Hyphomicrobiales</taxon>
        <taxon>Phyllobacteriaceae</taxon>
        <taxon>Mesorhizobium</taxon>
    </lineage>
</organism>
<dbReference type="SMART" id="SM00382">
    <property type="entry name" value="AAA"/>
    <property type="match status" value="1"/>
</dbReference>
<evidence type="ECO:0000256" key="3">
    <source>
        <dbReference type="ARBA" id="ARBA00022448"/>
    </source>
</evidence>
<keyword evidence="7" id="KW-1278">Translocase</keyword>
<dbReference type="PROSITE" id="PS50893">
    <property type="entry name" value="ABC_TRANSPORTER_2"/>
    <property type="match status" value="1"/>
</dbReference>